<dbReference type="AlphaFoldDB" id="A0A8X6UFF7"/>
<evidence type="ECO:0000313" key="3">
    <source>
        <dbReference type="Proteomes" id="UP000887013"/>
    </source>
</evidence>
<proteinExistence type="predicted"/>
<protein>
    <submittedName>
        <fullName evidence="2">Uncharacterized protein</fullName>
    </submittedName>
</protein>
<evidence type="ECO:0000313" key="2">
    <source>
        <dbReference type="EMBL" id="GFU14008.1"/>
    </source>
</evidence>
<name>A0A8X6UFF7_NEPPI</name>
<sequence length="78" mass="8816">MEIERIQGRGSSQNVQRIRTRDGRRRRIVGRNSSQVGEEVASQTESGDGWRDEGLRFGCLRPELGRRSGGELLGMDQE</sequence>
<dbReference type="EMBL" id="BMAW01079109">
    <property type="protein sequence ID" value="GFU14008.1"/>
    <property type="molecule type" value="Genomic_DNA"/>
</dbReference>
<accession>A0A8X6UFF7</accession>
<feature type="region of interest" description="Disordered" evidence="1">
    <location>
        <begin position="1"/>
        <end position="53"/>
    </location>
</feature>
<feature type="compositionally biased region" description="Polar residues" evidence="1">
    <location>
        <begin position="32"/>
        <end position="46"/>
    </location>
</feature>
<evidence type="ECO:0000256" key="1">
    <source>
        <dbReference type="SAM" id="MobiDB-lite"/>
    </source>
</evidence>
<dbReference type="Proteomes" id="UP000887013">
    <property type="component" value="Unassembled WGS sequence"/>
</dbReference>
<comment type="caution">
    <text evidence="2">The sequence shown here is derived from an EMBL/GenBank/DDBJ whole genome shotgun (WGS) entry which is preliminary data.</text>
</comment>
<reference evidence="2" key="1">
    <citation type="submission" date="2020-08" db="EMBL/GenBank/DDBJ databases">
        <title>Multicomponent nature underlies the extraordinary mechanical properties of spider dragline silk.</title>
        <authorList>
            <person name="Kono N."/>
            <person name="Nakamura H."/>
            <person name="Mori M."/>
            <person name="Yoshida Y."/>
            <person name="Ohtoshi R."/>
            <person name="Malay A.D."/>
            <person name="Moran D.A.P."/>
            <person name="Tomita M."/>
            <person name="Numata K."/>
            <person name="Arakawa K."/>
        </authorList>
    </citation>
    <scope>NUCLEOTIDE SEQUENCE</scope>
</reference>
<organism evidence="2 3">
    <name type="scientific">Nephila pilipes</name>
    <name type="common">Giant wood spider</name>
    <name type="synonym">Nephila maculata</name>
    <dbReference type="NCBI Taxonomy" id="299642"/>
    <lineage>
        <taxon>Eukaryota</taxon>
        <taxon>Metazoa</taxon>
        <taxon>Ecdysozoa</taxon>
        <taxon>Arthropoda</taxon>
        <taxon>Chelicerata</taxon>
        <taxon>Arachnida</taxon>
        <taxon>Araneae</taxon>
        <taxon>Araneomorphae</taxon>
        <taxon>Entelegynae</taxon>
        <taxon>Araneoidea</taxon>
        <taxon>Nephilidae</taxon>
        <taxon>Nephila</taxon>
    </lineage>
</organism>
<keyword evidence="3" id="KW-1185">Reference proteome</keyword>
<gene>
    <name evidence="2" type="ORF">NPIL_438511</name>
</gene>